<name>A0A1C4AIV0_9BACT</name>
<gene>
    <name evidence="8" type="ORF">GA0116948_102147</name>
</gene>
<feature type="region of interest" description="Disordered" evidence="5">
    <location>
        <begin position="1669"/>
        <end position="1694"/>
    </location>
</feature>
<reference evidence="8 9" key="1">
    <citation type="submission" date="2016-08" db="EMBL/GenBank/DDBJ databases">
        <authorList>
            <person name="Seilhamer J.J."/>
        </authorList>
    </citation>
    <scope>NUCLEOTIDE SEQUENCE [LARGE SCALE GENOMIC DNA]</scope>
    <source>
        <strain evidence="8 9">A37T2</strain>
    </source>
</reference>
<comment type="subcellular location">
    <subcellularLocation>
        <location evidence="1">Membrane</location>
        <topology evidence="1">Single-pass membrane protein</topology>
    </subcellularLocation>
</comment>
<protein>
    <submittedName>
        <fullName evidence="8">Autotransporter translocation and assembly factor TamB</fullName>
    </submittedName>
</protein>
<evidence type="ECO:0000256" key="4">
    <source>
        <dbReference type="ARBA" id="ARBA00023136"/>
    </source>
</evidence>
<dbReference type="RefSeq" id="WP_123891749.1">
    <property type="nucleotide sequence ID" value="NZ_FMAR01000002.1"/>
</dbReference>
<dbReference type="Proteomes" id="UP000242818">
    <property type="component" value="Unassembled WGS sequence"/>
</dbReference>
<proteinExistence type="predicted"/>
<dbReference type="Pfam" id="PF04357">
    <property type="entry name" value="TamB"/>
    <property type="match status" value="1"/>
</dbReference>
<dbReference type="InterPro" id="IPR007452">
    <property type="entry name" value="TamB_C"/>
</dbReference>
<dbReference type="GO" id="GO:0009306">
    <property type="term" value="P:protein secretion"/>
    <property type="evidence" value="ECO:0007669"/>
    <property type="project" value="InterPro"/>
</dbReference>
<evidence type="ECO:0000256" key="5">
    <source>
        <dbReference type="SAM" id="MobiDB-lite"/>
    </source>
</evidence>
<evidence type="ECO:0000259" key="7">
    <source>
        <dbReference type="Pfam" id="PF04357"/>
    </source>
</evidence>
<organism evidence="8 9">
    <name type="scientific">Chitinophaga costaii</name>
    <dbReference type="NCBI Taxonomy" id="1335309"/>
    <lineage>
        <taxon>Bacteria</taxon>
        <taxon>Pseudomonadati</taxon>
        <taxon>Bacteroidota</taxon>
        <taxon>Chitinophagia</taxon>
        <taxon>Chitinophagales</taxon>
        <taxon>Chitinophagaceae</taxon>
        <taxon>Chitinophaga</taxon>
    </lineage>
</organism>
<keyword evidence="4 6" id="KW-0472">Membrane</keyword>
<evidence type="ECO:0000313" key="8">
    <source>
        <dbReference type="EMBL" id="SCB94407.1"/>
    </source>
</evidence>
<keyword evidence="3 6" id="KW-1133">Transmembrane helix</keyword>
<evidence type="ECO:0000256" key="2">
    <source>
        <dbReference type="ARBA" id="ARBA00022692"/>
    </source>
</evidence>
<evidence type="ECO:0000313" key="9">
    <source>
        <dbReference type="Proteomes" id="UP000242818"/>
    </source>
</evidence>
<keyword evidence="2 6" id="KW-0812">Transmembrane</keyword>
<evidence type="ECO:0000256" key="6">
    <source>
        <dbReference type="SAM" id="Phobius"/>
    </source>
</evidence>
<evidence type="ECO:0000256" key="3">
    <source>
        <dbReference type="ARBA" id="ARBA00022989"/>
    </source>
</evidence>
<sequence length="1694" mass="186346">MAETILQEPKRHSRWWRWLLWILAFILILPVMAVLLLQLDSVQDYLRRQGVSYLERKLHTKVSIGYVHARGWDYLELRQVYMGDQARQTLFYTGSLKVHYNLLSLLAKELRINKVEWDTLQINVYRHKGDASFNYQFAADAFSSKDTTTDTSGGTSITFHIRDISLRHAHLSMIDEEGGLTANANWDTLYLNPDDLLLNDGLYTFRNITIAGLGGVFQQTYLPKTSTTAGTPPPPTSTSEKATPFHLIIKNLKVNNSGFHYGDEGSGMAVSFNLHALRMADANIDVAAAKILLGTISLDSARAGLVMDVPKDTLISKTPASSTPTVNWHVNVSEVGITRTGLTYNNGKPTEVVAGADPNYNHLDLSSLDAKVMNIRYSADTIAALLHHLAVQDKSGFAVKKASMDLLFTPTQLSLRNLWFQTNQSLLRKYIVVTVPSWATLSKDINKLQLEALIDSSHIALGEWLPFVPDARKNKSMQPLFRKQLDLHATLKGSMDHLIISSLYAADNDGNMLKAAGSADHITDTKNISAALPMLYAHTGNKGIRSWLPPHTIPDSIRLPENMLITGNFFGGLEDLQTKLSVTSDIAIASLNAHLVHILDSIRAVYDVQVPHFHVNPGIMIYSPTIGWIDGNLLASGQGYVMARMQAKAALQINEATFNNYTYHDVSLKGDIAKGLFNAGGLSNDSAMQLDFTTSGQLSDTALSALQAAFHITHADLFTTHLYSDTLLLKGNLNADFSNINASQLEGKALLTGWQLGIHNKIYPIDTVLLTAHYTDQQQLALEGPFGFLHAWGTVDYRNFGKLGQMVQRPLLARNTSSKFIPPRGQFLGWDAALTIPHSLQPLLPTLHIPNPVQVSGRLNSDSSLLALRIFLQSLRYDSLTVDSLQLVANEQDTTLDATVTLASLQSSITPLYHSEINAHAAGGTIDWRVRLNDITQKPRYDLAGEVRFLSDSITELSIKPDLLLNRLQWRVDENNVARLKAGKPDSINLKLSQGAQSIAVETQQEANSNVPALNATIKDFQLATITGMVSNDTLLAAGVLNANALISQWDKSPKVSAQLKIDSLAVLNTPVGNVNATVETPQPDQYKLAATVKGNENDIKLAGTYDSTINAALDVNNLNLKSLEPFTMGNVARMHGNAKGHFDITGTTAAPKILGNLHFNNAGGVITYTGTPLTLPDEDIVIDEKGIQFNKLVIQDSLMSELVVDGRINTTDFLKYRFNLTIDANKFMILGKQQNPNQLYYGPAYIDSHINLRGDMNLPRVDMTLKLLENSLVNATLPTSQVSASNREGVIEFIDKDNPIDSSLLASKDSTKTPSFKGVIFNGVLEIDPKASIKIVIDPQNGDYVSVKGDASLNASMTPSNDISVTGRYEISEGKYEMSLNQLIKRSFDIQKGSFLNFSGDPMNADLDITAKYTVNTSAINILEDQIGGATGAARNQYLQKLPIEVYLEIKGDLKRPQISFRLDMPAKDQGAFSGMVYARLKQINTVESDLNKQVMALLVLNTFLADDPLSSLDNSSGGGVDQMARQSASKLISQQLNNFAGNLIKGVDINFDLQSSQDYHSGSAQDNTNLNVGVSKKLFNDRLKVSAGSNILLEGDQQNASSLIGDLSVEYQITKDGRYRIRVYQTNLNDVTIQGQVVETGVAFVLVVDYNQFKEIFQRAAKEKEAKRLRKQQQADQKLIEKESQQPTTPQP</sequence>
<keyword evidence="9" id="KW-1185">Reference proteome</keyword>
<dbReference type="GO" id="GO:0005886">
    <property type="term" value="C:plasma membrane"/>
    <property type="evidence" value="ECO:0007669"/>
    <property type="project" value="InterPro"/>
</dbReference>
<feature type="domain" description="Translocation and assembly module TamB C-terminal" evidence="7">
    <location>
        <begin position="1198"/>
        <end position="1629"/>
    </location>
</feature>
<dbReference type="OrthoDB" id="9811276at2"/>
<evidence type="ECO:0000256" key="1">
    <source>
        <dbReference type="ARBA" id="ARBA00004167"/>
    </source>
</evidence>
<accession>A0A1C4AIV0</accession>
<dbReference type="STRING" id="1335309.GA0116948_102147"/>
<feature type="transmembrane region" description="Helical" evidence="6">
    <location>
        <begin position="18"/>
        <end position="39"/>
    </location>
</feature>
<dbReference type="EMBL" id="FMAR01000002">
    <property type="protein sequence ID" value="SCB94407.1"/>
    <property type="molecule type" value="Genomic_DNA"/>
</dbReference>